<feature type="chain" id="PRO_5039497893" description="Sporulation protein" evidence="2">
    <location>
        <begin position="19"/>
        <end position="146"/>
    </location>
</feature>
<feature type="signal peptide" evidence="2">
    <location>
        <begin position="1"/>
        <end position="18"/>
    </location>
</feature>
<keyword evidence="2" id="KW-0732">Signal</keyword>
<dbReference type="PROSITE" id="PS51257">
    <property type="entry name" value="PROKAR_LIPOPROTEIN"/>
    <property type="match status" value="1"/>
</dbReference>
<dbReference type="RefSeq" id="WP_191156563.1">
    <property type="nucleotide sequence ID" value="NZ_JACXAI010000005.1"/>
</dbReference>
<evidence type="ECO:0000313" key="3">
    <source>
        <dbReference type="EMBL" id="MBD1379681.1"/>
    </source>
</evidence>
<feature type="compositionally biased region" description="Basic and acidic residues" evidence="1">
    <location>
        <begin position="48"/>
        <end position="58"/>
    </location>
</feature>
<dbReference type="Proteomes" id="UP000626844">
    <property type="component" value="Unassembled WGS sequence"/>
</dbReference>
<protein>
    <recommendedName>
        <fullName evidence="5">Sporulation protein</fullName>
    </recommendedName>
</protein>
<comment type="caution">
    <text evidence="3">The sequence shown here is derived from an EMBL/GenBank/DDBJ whole genome shotgun (WGS) entry which is preliminary data.</text>
</comment>
<feature type="compositionally biased region" description="Basic and acidic residues" evidence="1">
    <location>
        <begin position="70"/>
        <end position="80"/>
    </location>
</feature>
<evidence type="ECO:0000256" key="1">
    <source>
        <dbReference type="SAM" id="MobiDB-lite"/>
    </source>
</evidence>
<dbReference type="AlphaFoldDB" id="A0A926RW88"/>
<feature type="compositionally biased region" description="Polar residues" evidence="1">
    <location>
        <begin position="36"/>
        <end position="47"/>
    </location>
</feature>
<name>A0A926RW88_9BACI</name>
<gene>
    <name evidence="3" type="ORF">IC621_05505</name>
</gene>
<reference evidence="3" key="1">
    <citation type="submission" date="2020-09" db="EMBL/GenBank/DDBJ databases">
        <title>A novel bacterium of genus Bacillus, isolated from South China Sea.</title>
        <authorList>
            <person name="Huang H."/>
            <person name="Mo K."/>
            <person name="Hu Y."/>
        </authorList>
    </citation>
    <scope>NUCLEOTIDE SEQUENCE</scope>
    <source>
        <strain evidence="3">IB182487</strain>
    </source>
</reference>
<proteinExistence type="predicted"/>
<dbReference type="EMBL" id="JACXAI010000005">
    <property type="protein sequence ID" value="MBD1379681.1"/>
    <property type="molecule type" value="Genomic_DNA"/>
</dbReference>
<evidence type="ECO:0000313" key="4">
    <source>
        <dbReference type="Proteomes" id="UP000626844"/>
    </source>
</evidence>
<keyword evidence="4" id="KW-1185">Reference proteome</keyword>
<accession>A0A926RW88</accession>
<feature type="region of interest" description="Disordered" evidence="1">
    <location>
        <begin position="26"/>
        <end position="80"/>
    </location>
</feature>
<evidence type="ECO:0008006" key="5">
    <source>
        <dbReference type="Google" id="ProtNLM"/>
    </source>
</evidence>
<evidence type="ECO:0000256" key="2">
    <source>
        <dbReference type="SAM" id="SignalP"/>
    </source>
</evidence>
<sequence length="146" mass="16781">MKKIFVYLLSALILTLTACSWSPTGQQIPQEEDKNGTNLMNSGQKETGYQRELDDERTNTNQNPNFIDLSESRPNLDTDKDKVGEALKDYDYLELGPVLINGKNARVTVYSEKNLSQKEMKKLEKELHDKMVNALPRYRIQVNVEE</sequence>
<organism evidence="3 4">
    <name type="scientific">Metabacillus arenae</name>
    <dbReference type="NCBI Taxonomy" id="2771434"/>
    <lineage>
        <taxon>Bacteria</taxon>
        <taxon>Bacillati</taxon>
        <taxon>Bacillota</taxon>
        <taxon>Bacilli</taxon>
        <taxon>Bacillales</taxon>
        <taxon>Bacillaceae</taxon>
        <taxon>Metabacillus</taxon>
    </lineage>
</organism>